<dbReference type="RefSeq" id="WP_338684891.1">
    <property type="nucleotide sequence ID" value="NZ_AP024702.1"/>
</dbReference>
<dbReference type="InterPro" id="IPR027417">
    <property type="entry name" value="P-loop_NTPase"/>
</dbReference>
<evidence type="ECO:0000256" key="5">
    <source>
        <dbReference type="ARBA" id="ARBA00022989"/>
    </source>
</evidence>
<evidence type="ECO:0000256" key="7">
    <source>
        <dbReference type="SAM" id="MobiDB-lite"/>
    </source>
</evidence>
<organism evidence="8 9">
    <name type="scientific">Haloferula helveola</name>
    <dbReference type="NCBI Taxonomy" id="490095"/>
    <lineage>
        <taxon>Bacteria</taxon>
        <taxon>Pseudomonadati</taxon>
        <taxon>Verrucomicrobiota</taxon>
        <taxon>Verrucomicrobiia</taxon>
        <taxon>Verrucomicrobiales</taxon>
        <taxon>Verrucomicrobiaceae</taxon>
        <taxon>Haloferula</taxon>
    </lineage>
</organism>
<keyword evidence="5" id="KW-1133">Transmembrane helix</keyword>
<dbReference type="SUPFAM" id="SSF52540">
    <property type="entry name" value="P-loop containing nucleoside triphosphate hydrolases"/>
    <property type="match status" value="1"/>
</dbReference>
<dbReference type="InterPro" id="IPR003688">
    <property type="entry name" value="TraG/VirD4"/>
</dbReference>
<reference evidence="8 9" key="1">
    <citation type="submission" date="2021-06" db="EMBL/GenBank/DDBJ databases">
        <title>Complete genome of Haloferula helveola possessing various polysaccharide degrading enzymes.</title>
        <authorList>
            <person name="Takami H."/>
            <person name="Huang C."/>
            <person name="Hamasaki K."/>
        </authorList>
    </citation>
    <scope>NUCLEOTIDE SEQUENCE [LARGE SCALE GENOMIC DNA]</scope>
    <source>
        <strain evidence="8 9">CN-1</strain>
    </source>
</reference>
<evidence type="ECO:0000256" key="1">
    <source>
        <dbReference type="ARBA" id="ARBA00004651"/>
    </source>
</evidence>
<dbReference type="PANTHER" id="PTHR37937:SF1">
    <property type="entry name" value="CONJUGATIVE TRANSFER: DNA TRANSPORT"/>
    <property type="match status" value="1"/>
</dbReference>
<feature type="compositionally biased region" description="Basic and acidic residues" evidence="7">
    <location>
        <begin position="25"/>
        <end position="39"/>
    </location>
</feature>
<keyword evidence="3" id="KW-1003">Cell membrane</keyword>
<dbReference type="Proteomes" id="UP001374893">
    <property type="component" value="Chromosome"/>
</dbReference>
<evidence type="ECO:0000256" key="4">
    <source>
        <dbReference type="ARBA" id="ARBA00022692"/>
    </source>
</evidence>
<keyword evidence="6" id="KW-0472">Membrane</keyword>
<comment type="similarity">
    <text evidence="2">Belongs to the VirD4/TraG family.</text>
</comment>
<keyword evidence="4" id="KW-0812">Transmembrane</keyword>
<gene>
    <name evidence="8" type="ORF">HAHE_25000</name>
</gene>
<evidence type="ECO:0000313" key="9">
    <source>
        <dbReference type="Proteomes" id="UP001374893"/>
    </source>
</evidence>
<evidence type="ECO:0000313" key="8">
    <source>
        <dbReference type="EMBL" id="BCX48592.1"/>
    </source>
</evidence>
<protein>
    <submittedName>
        <fullName evidence="8">Conjugal transfer protein traG</fullName>
    </submittedName>
</protein>
<keyword evidence="9" id="KW-1185">Reference proteome</keyword>
<dbReference type="CDD" id="cd01127">
    <property type="entry name" value="TrwB_TraG_TraD_VirD4"/>
    <property type="match status" value="1"/>
</dbReference>
<evidence type="ECO:0000256" key="2">
    <source>
        <dbReference type="ARBA" id="ARBA00008806"/>
    </source>
</evidence>
<dbReference type="Pfam" id="PF02534">
    <property type="entry name" value="T4SS-DNA_transf"/>
    <property type="match status" value="1"/>
</dbReference>
<dbReference type="InterPro" id="IPR051539">
    <property type="entry name" value="T4SS-coupling_protein"/>
</dbReference>
<evidence type="ECO:0000256" key="6">
    <source>
        <dbReference type="ARBA" id="ARBA00023136"/>
    </source>
</evidence>
<dbReference type="PANTHER" id="PTHR37937">
    <property type="entry name" value="CONJUGATIVE TRANSFER: DNA TRANSPORT"/>
    <property type="match status" value="1"/>
</dbReference>
<feature type="region of interest" description="Disordered" evidence="7">
    <location>
        <begin position="1"/>
        <end position="39"/>
    </location>
</feature>
<sequence>MLDAFRGRKPGKEPAPGDPILGDLLRGEEGRRHGESYSDRNYFEDPERLAQSGFTDRAGDNFLGVIGGTTKLEPRLDGRVEPVTRGGTLVGSRDDRHRMLVAGSRSGKGRCVLIPELLTYAGSMVVLDVKGENAAVTARFRAETLGQDVHVLDPFHVTPGHCAPYRTGFNPLAMLDPLSPTLVEDAGLIADALIVPQDSKDSHWDETAKAFIEGVILHVACGEYFEDERSLVTVGELIAGKQGPLKLLFEEMEEEGGPDNRVAAAAQALVDMGDNERGSVLSNARKNLKFLDYDSMHASLGADGFSLADLKKKPTTVYMVLPATRMATCRQWLRLFVNMTLAAIERSHARPEHAVQMLLDEMPVLGTMKELESAIGQMAGLGLRITSVLQDLGQLKALYGDRFETFMGNSGVLQFFGNVDYFTSEWVSKYLGSTTIRLEERGANSIESRSKGASAKSYRNHVQNLMTPEEVRRYFARDDRFNRQLVCIPGRRPYILQRANYDQHEFFAGRYDQWRV</sequence>
<name>A0ABN6H7J3_9BACT</name>
<evidence type="ECO:0000256" key="3">
    <source>
        <dbReference type="ARBA" id="ARBA00022475"/>
    </source>
</evidence>
<proteinExistence type="inferred from homology"/>
<dbReference type="Gene3D" id="3.40.50.300">
    <property type="entry name" value="P-loop containing nucleotide triphosphate hydrolases"/>
    <property type="match status" value="1"/>
</dbReference>
<accession>A0ABN6H7J3</accession>
<comment type="subcellular location">
    <subcellularLocation>
        <location evidence="1">Cell membrane</location>
        <topology evidence="1">Multi-pass membrane protein</topology>
    </subcellularLocation>
</comment>
<dbReference type="EMBL" id="AP024702">
    <property type="protein sequence ID" value="BCX48592.1"/>
    <property type="molecule type" value="Genomic_DNA"/>
</dbReference>